<dbReference type="Pfam" id="PF12796">
    <property type="entry name" value="Ank_2"/>
    <property type="match status" value="3"/>
</dbReference>
<evidence type="ECO:0000313" key="7">
    <source>
        <dbReference type="EMBL" id="KAI1515463.1"/>
    </source>
</evidence>
<dbReference type="Pfam" id="PF00023">
    <property type="entry name" value="Ank"/>
    <property type="match status" value="1"/>
</dbReference>
<dbReference type="PANTHER" id="PTHR10622">
    <property type="entry name" value="HET DOMAIN-CONTAINING PROTEIN"/>
    <property type="match status" value="1"/>
</dbReference>
<dbReference type="AlphaFoldDB" id="A0A834RNJ1"/>
<evidence type="ECO:0000256" key="1">
    <source>
        <dbReference type="ARBA" id="ARBA00022737"/>
    </source>
</evidence>
<protein>
    <submittedName>
        <fullName evidence="7">Ankyrin repeat domain protein</fullName>
    </submittedName>
</protein>
<dbReference type="SUPFAM" id="SSF48403">
    <property type="entry name" value="Ankyrin repeat"/>
    <property type="match status" value="1"/>
</dbReference>
<feature type="repeat" description="ANK" evidence="2">
    <location>
        <begin position="1053"/>
        <end position="1085"/>
    </location>
</feature>
<dbReference type="InterPro" id="IPR002110">
    <property type="entry name" value="Ankyrin_rpt"/>
</dbReference>
<dbReference type="Pfam" id="PF22939">
    <property type="entry name" value="WHD_GPIID"/>
    <property type="match status" value="1"/>
</dbReference>
<keyword evidence="1" id="KW-0677">Repeat</keyword>
<dbReference type="EMBL" id="NQIK02000008">
    <property type="protein sequence ID" value="KAF7567318.1"/>
    <property type="molecule type" value="Genomic_DNA"/>
</dbReference>
<keyword evidence="2" id="KW-0040">ANK repeat</keyword>
<dbReference type="SUPFAM" id="SSF52540">
    <property type="entry name" value="P-loop containing nucleoside triphosphate hydrolases"/>
    <property type="match status" value="1"/>
</dbReference>
<dbReference type="Gene3D" id="1.25.40.20">
    <property type="entry name" value="Ankyrin repeat-containing domain"/>
    <property type="match status" value="2"/>
</dbReference>
<reference evidence="7" key="2">
    <citation type="submission" date="2021-05" db="EMBL/GenBank/DDBJ databases">
        <authorList>
            <person name="Moolhuijzen P.M."/>
            <person name="Moffat C.S."/>
        </authorList>
    </citation>
    <scope>NUCLEOTIDE SEQUENCE</scope>
    <source>
        <strain evidence="7">86-124</strain>
    </source>
</reference>
<dbReference type="SMART" id="SM00248">
    <property type="entry name" value="ANK"/>
    <property type="match status" value="11"/>
</dbReference>
<feature type="repeat" description="ANK" evidence="2">
    <location>
        <begin position="1089"/>
        <end position="1118"/>
    </location>
</feature>
<dbReference type="Gene3D" id="3.40.50.300">
    <property type="entry name" value="P-loop containing nucleotide triphosphate hydrolases"/>
    <property type="match status" value="1"/>
</dbReference>
<dbReference type="Pfam" id="PF06985">
    <property type="entry name" value="HET"/>
    <property type="match status" value="1"/>
</dbReference>
<proteinExistence type="predicted"/>
<feature type="domain" description="Heterokaryon incompatibility" evidence="3">
    <location>
        <begin position="27"/>
        <end position="124"/>
    </location>
</feature>
<dbReference type="InterPro" id="IPR054471">
    <property type="entry name" value="GPIID_WHD"/>
</dbReference>
<dbReference type="PROSITE" id="PS50297">
    <property type="entry name" value="ANK_REP_REGION"/>
    <property type="match status" value="10"/>
</dbReference>
<dbReference type="InterPro" id="IPR056884">
    <property type="entry name" value="NPHP3-like_N"/>
</dbReference>
<organism evidence="6 8">
    <name type="scientific">Pyrenophora tritici-repentis</name>
    <dbReference type="NCBI Taxonomy" id="45151"/>
    <lineage>
        <taxon>Eukaryota</taxon>
        <taxon>Fungi</taxon>
        <taxon>Dikarya</taxon>
        <taxon>Ascomycota</taxon>
        <taxon>Pezizomycotina</taxon>
        <taxon>Dothideomycetes</taxon>
        <taxon>Pleosporomycetidae</taxon>
        <taxon>Pleosporales</taxon>
        <taxon>Pleosporineae</taxon>
        <taxon>Pleosporaceae</taxon>
        <taxon>Pyrenophora</taxon>
    </lineage>
</organism>
<feature type="repeat" description="ANK" evidence="2">
    <location>
        <begin position="822"/>
        <end position="854"/>
    </location>
</feature>
<accession>A0A834RNJ1</accession>
<dbReference type="PANTHER" id="PTHR10622:SF13">
    <property type="entry name" value="NACHT DOMAIN-CONTAINING PROTEIN"/>
    <property type="match status" value="1"/>
</dbReference>
<feature type="repeat" description="ANK" evidence="2">
    <location>
        <begin position="789"/>
        <end position="821"/>
    </location>
</feature>
<evidence type="ECO:0000313" key="9">
    <source>
        <dbReference type="Proteomes" id="UP000249757"/>
    </source>
</evidence>
<dbReference type="InterPro" id="IPR036770">
    <property type="entry name" value="Ankyrin_rpt-contain_sf"/>
</dbReference>
<dbReference type="Proteomes" id="UP000245464">
    <property type="component" value="Chromosome 8"/>
</dbReference>
<feature type="repeat" description="ANK" evidence="2">
    <location>
        <begin position="855"/>
        <end position="887"/>
    </location>
</feature>
<feature type="repeat" description="ANK" evidence="2">
    <location>
        <begin position="888"/>
        <end position="920"/>
    </location>
</feature>
<feature type="domain" description="GPI inositol-deacylase winged helix" evidence="4">
    <location>
        <begin position="559"/>
        <end position="651"/>
    </location>
</feature>
<dbReference type="InterPro" id="IPR027417">
    <property type="entry name" value="P-loop_NTPase"/>
</dbReference>
<feature type="repeat" description="ANK" evidence="2">
    <location>
        <begin position="1020"/>
        <end position="1052"/>
    </location>
</feature>
<dbReference type="InterPro" id="IPR010730">
    <property type="entry name" value="HET"/>
</dbReference>
<dbReference type="EMBL" id="NRDI02000006">
    <property type="protein sequence ID" value="KAI1515463.1"/>
    <property type="molecule type" value="Genomic_DNA"/>
</dbReference>
<feature type="domain" description="Nephrocystin 3-like N-terminal" evidence="5">
    <location>
        <begin position="284"/>
        <end position="446"/>
    </location>
</feature>
<sequence length="1124" mass="125504">MRLLYTASNGTLRWTKDIIHSEEIPPYAILSHTWGEQEVVFDDLKDLDNAVDVDTQRKEGYRKIRFCAQQAKRDGLVYFWVDTCCINKANNTELSKAINSMFRWYQNAKRCYVFLSDVANDTSKSGSKSAFKQSRWFKRGWTLQELLAPYSVEFFSKEGERLGDKGSLQHPIHEVTGIPIEALSGSDLSEFDVAKRFSWAANRQTTEEEDRAYCLFGIFGVHLPLIYGEGKENALERLRSAAILKHKGRSQDQEEKLNKIRSWLSAPNPSTNYHKAHKQRQAKTGVWLLEGEQFTRWKESAASRLWLYGIPGCGKTILSSTIIEHLLQHCYDDTSMVTAYFYFDFNDTQKQDPKLMLRSLLYQLLQSSVVIPKGVDALISSCENGKRQPSLHTLLEVTRQAMQEFTQVYVILDALDECTQRSELMDMLETVARWQLNGLHLLMTSRKERDIERSLESYVGEEDTICLQRDVVDKDIQRYVQQRLRDDKGLAKWNKDAAIRQEIEAALMSGARGMFRWAVCQLDTLGKCCNRAMLRKSLASLPRTLDQTYDRILSTISEEYSKYAMRILQWLTFSARPLSVEEIAEVVAIDVARDPAFDRDEVLEDPLEVLDICSSLVTITKNEADGRLRPAQQIIALAHYSVQEYLVSDRIRQGSAKQYSMQEAECQIALTRSSLEYLIQLQQPLSRETLKAFALAKYTAEFWSSHLRKTGDKIEQTSQLTMALMAREEPAYLNWIRLHDPDRTWEGPNLERSLDRVPMPLYYATMLGFSTITRLLLDKGADVNAQGGRFGNALQAASYGGYEQVVKALLDNGADVNAQGGDYNNALQAASVRGHEQVVKTLLDKGADVNAQGGRFGNALQAASYGGYEQVVKTLLDNGADVNAQGGDYNNALQAASVRGHEQVVKRLLDAGADVNAQGEEYSNALYAASARGHEQVVKRLLDAGADVNAQGEVYDNALQAASRGGYEQVVKMLLDKGAEVNAQGGRYGNALYIASARGHEQVVKMLLDKGADVNAQGGEDGNALQAASWEGHEQVVKTLIDKGADVNAQGEEYSNALYAASVEGHEQVVKRLLDAGADVNAQGGGYGNALQAASEGGHEQVVKMLLEAGAHQHQENDLASMPE</sequence>
<evidence type="ECO:0000259" key="5">
    <source>
        <dbReference type="Pfam" id="PF24883"/>
    </source>
</evidence>
<feature type="repeat" description="ANK" evidence="2">
    <location>
        <begin position="921"/>
        <end position="953"/>
    </location>
</feature>
<feature type="repeat" description="ANK" evidence="2">
    <location>
        <begin position="954"/>
        <end position="986"/>
    </location>
</feature>
<dbReference type="PROSITE" id="PS50088">
    <property type="entry name" value="ANK_REPEAT"/>
    <property type="match status" value="11"/>
</dbReference>
<feature type="repeat" description="ANK" evidence="2">
    <location>
        <begin position="987"/>
        <end position="1019"/>
    </location>
</feature>
<evidence type="ECO:0000259" key="4">
    <source>
        <dbReference type="Pfam" id="PF22939"/>
    </source>
</evidence>
<evidence type="ECO:0000259" key="3">
    <source>
        <dbReference type="Pfam" id="PF06985"/>
    </source>
</evidence>
<feature type="repeat" description="ANK" evidence="2">
    <location>
        <begin position="760"/>
        <end position="788"/>
    </location>
</feature>
<evidence type="ECO:0000313" key="6">
    <source>
        <dbReference type="EMBL" id="KAF7567318.1"/>
    </source>
</evidence>
<reference evidence="7" key="3">
    <citation type="journal article" date="2022" name="bioRxiv">
        <title>A global pangenome for the wheat fungal pathogen Pyrenophora tritici-repentis and prediction of effector protein structural homology.</title>
        <authorList>
            <person name="Moolhuijzen P."/>
            <person name="See P.T."/>
            <person name="Shi G."/>
            <person name="Powell H.R."/>
            <person name="Cockram J."/>
            <person name="Jorgensen L.N."/>
            <person name="Benslimane H."/>
            <person name="Strelkov S.E."/>
            <person name="Turner J."/>
            <person name="Liu Z."/>
            <person name="Moffat C.S."/>
        </authorList>
    </citation>
    <scope>NUCLEOTIDE SEQUENCE</scope>
    <source>
        <strain evidence="7">86-124</strain>
    </source>
</reference>
<gene>
    <name evidence="7" type="ORF">Ptr86124_005464</name>
    <name evidence="6" type="ORF">PtrM4_139090</name>
</gene>
<comment type="caution">
    <text evidence="6">The sequence shown here is derived from an EMBL/GenBank/DDBJ whole genome shotgun (WGS) entry which is preliminary data.</text>
</comment>
<keyword evidence="9" id="KW-1185">Reference proteome</keyword>
<dbReference type="Proteomes" id="UP000249757">
    <property type="component" value="Unassembled WGS sequence"/>
</dbReference>
<evidence type="ECO:0000313" key="8">
    <source>
        <dbReference type="Proteomes" id="UP000245464"/>
    </source>
</evidence>
<dbReference type="Pfam" id="PF24883">
    <property type="entry name" value="NPHP3_N"/>
    <property type="match status" value="1"/>
</dbReference>
<evidence type="ECO:0000256" key="2">
    <source>
        <dbReference type="PROSITE-ProRule" id="PRU00023"/>
    </source>
</evidence>
<reference evidence="6 8" key="1">
    <citation type="journal article" date="2018" name="BMC Genomics">
        <title>Comparative genomics of the wheat fungal pathogen Pyrenophora tritici-repentis reveals chromosomal variations and genome plasticity.</title>
        <authorList>
            <person name="Moolhuijzen P."/>
            <person name="See P.T."/>
            <person name="Hane J.K."/>
            <person name="Shi G."/>
            <person name="Liu Z."/>
            <person name="Oliver R.P."/>
            <person name="Moffat C.S."/>
        </authorList>
    </citation>
    <scope>NUCLEOTIDE SEQUENCE [LARGE SCALE GENOMIC DNA]</scope>
    <source>
        <strain evidence="6">M4</strain>
    </source>
</reference>
<reference evidence="9" key="4">
    <citation type="journal article" date="2022" name="Microb. Genom.">
        <title>A global pangenome for the wheat fungal pathogen Pyrenophora tritici-repentis and prediction of effector protein structural homology.</title>
        <authorList>
            <person name="Moolhuijzen P.M."/>
            <person name="See P.T."/>
            <person name="Shi G."/>
            <person name="Powell H.R."/>
            <person name="Cockram J."/>
            <person name="Jorgensen L.N."/>
            <person name="Benslimane H."/>
            <person name="Strelkov S.E."/>
            <person name="Turner J."/>
            <person name="Liu Z."/>
            <person name="Moffat C.S."/>
        </authorList>
    </citation>
    <scope>NUCLEOTIDE SEQUENCE [LARGE SCALE GENOMIC DNA]</scope>
</reference>
<name>A0A834RNJ1_9PLEO</name>